<dbReference type="RefSeq" id="WP_307403038.1">
    <property type="nucleotide sequence ID" value="NZ_JAUSUX010000020.1"/>
</dbReference>
<keyword evidence="2" id="KW-1185">Reference proteome</keyword>
<gene>
    <name evidence="1" type="ORF">J2Z49_002285</name>
</gene>
<protein>
    <submittedName>
        <fullName evidence="1">Uncharacterized protein</fullName>
    </submittedName>
</protein>
<accession>A0ABU0B5D3</accession>
<sequence length="62" mass="7454">MREWIKHLVTKYLEEPFCQAELMRAEMLKSEKIRPELRLIRGHKKCYTRNLPNESHSLSLNG</sequence>
<comment type="caution">
    <text evidence="1">The sequence shown here is derived from an EMBL/GenBank/DDBJ whole genome shotgun (WGS) entry which is preliminary data.</text>
</comment>
<proteinExistence type="predicted"/>
<evidence type="ECO:0000313" key="2">
    <source>
        <dbReference type="Proteomes" id="UP001225644"/>
    </source>
</evidence>
<evidence type="ECO:0000313" key="1">
    <source>
        <dbReference type="EMBL" id="MDQ0287166.1"/>
    </source>
</evidence>
<reference evidence="1 2" key="1">
    <citation type="submission" date="2023-07" db="EMBL/GenBank/DDBJ databases">
        <title>Genomic Encyclopedia of Type Strains, Phase IV (KMG-IV): sequencing the most valuable type-strain genomes for metagenomic binning, comparative biology and taxonomic classification.</title>
        <authorList>
            <person name="Goeker M."/>
        </authorList>
    </citation>
    <scope>NUCLEOTIDE SEQUENCE [LARGE SCALE GENOMIC DNA]</scope>
    <source>
        <strain evidence="1 2">DSM 12396</strain>
    </source>
</reference>
<dbReference type="EMBL" id="JAUSUX010000020">
    <property type="protein sequence ID" value="MDQ0287166.1"/>
    <property type="molecule type" value="Genomic_DNA"/>
</dbReference>
<organism evidence="1 2">
    <name type="scientific">Desulfofundulus luciae</name>
    <dbReference type="NCBI Taxonomy" id="74702"/>
    <lineage>
        <taxon>Bacteria</taxon>
        <taxon>Bacillati</taxon>
        <taxon>Bacillota</taxon>
        <taxon>Clostridia</taxon>
        <taxon>Eubacteriales</taxon>
        <taxon>Peptococcaceae</taxon>
        <taxon>Desulfofundulus</taxon>
    </lineage>
</organism>
<name>A0ABU0B5D3_9FIRM</name>
<dbReference type="Proteomes" id="UP001225644">
    <property type="component" value="Unassembled WGS sequence"/>
</dbReference>